<evidence type="ECO:0000256" key="2">
    <source>
        <dbReference type="ARBA" id="ARBA00004776"/>
    </source>
</evidence>
<evidence type="ECO:0000256" key="5">
    <source>
        <dbReference type="ARBA" id="ARBA00022729"/>
    </source>
</evidence>
<sequence>MAALVSAFLASCSSTTDPNLDIGTPGFAQAGPSISTDAAADIEQIQTASTGDSQDADAQTPVSATETVMDEGDAELPAQVASVPSAKPGAEGVAATQTAAAVQPVVAEDGATQQQAAATQAPVPASEPEATQAGDAKPAEAADTPAGMDNPVYATAGEPPKTETLAPKKKGFLSAFFGSSPAPAAPSPVREQKAKPIVNLASATPSEKPVVMASLGGEFGSENALPGVRQSALFEIKRKSGIDDDSDVDLHEEDDGSYEVASAAGLARLAPNGLLKQTDRVDVGCLKPSLVRVLKSVEQHYGQKIVVTSGYRNASRNRRARGAKNSLHMYCAAADVQVPGVSKWELANYVRSMPGRGGVGTYCHTNSVHIDVGPERDWNWRCRRRK</sequence>
<dbReference type="GO" id="GO:0071555">
    <property type="term" value="P:cell wall organization"/>
    <property type="evidence" value="ECO:0007669"/>
    <property type="project" value="UniProtKB-KW"/>
</dbReference>
<dbReference type="Pfam" id="PF08291">
    <property type="entry name" value="Peptidase_M15_3"/>
    <property type="match status" value="1"/>
</dbReference>
<evidence type="ECO:0000256" key="3">
    <source>
        <dbReference type="ARBA" id="ARBA00022670"/>
    </source>
</evidence>
<evidence type="ECO:0000256" key="6">
    <source>
        <dbReference type="ARBA" id="ARBA00022801"/>
    </source>
</evidence>
<evidence type="ECO:0000256" key="4">
    <source>
        <dbReference type="ARBA" id="ARBA00022723"/>
    </source>
</evidence>
<feature type="region of interest" description="Disordered" evidence="12">
    <location>
        <begin position="111"/>
        <end position="165"/>
    </location>
</feature>
<evidence type="ECO:0000256" key="1">
    <source>
        <dbReference type="ARBA" id="ARBA00001947"/>
    </source>
</evidence>
<feature type="compositionally biased region" description="Polar residues" evidence="12">
    <location>
        <begin position="44"/>
        <end position="66"/>
    </location>
</feature>
<feature type="compositionally biased region" description="Low complexity" evidence="12">
    <location>
        <begin position="111"/>
        <end position="121"/>
    </location>
</feature>
<evidence type="ECO:0000259" key="13">
    <source>
        <dbReference type="Pfam" id="PF08291"/>
    </source>
</evidence>
<dbReference type="GO" id="GO:0006508">
    <property type="term" value="P:proteolysis"/>
    <property type="evidence" value="ECO:0007669"/>
    <property type="project" value="UniProtKB-KW"/>
</dbReference>
<dbReference type="RefSeq" id="WP_128625708.1">
    <property type="nucleotide sequence ID" value="NZ_RKST01000001.1"/>
</dbReference>
<dbReference type="AlphaFoldDB" id="A0A432VBC9"/>
<comment type="cofactor">
    <cofactor evidence="1">
        <name>Zn(2+)</name>
        <dbReference type="ChEBI" id="CHEBI:29105"/>
    </cofactor>
</comment>
<gene>
    <name evidence="14" type="ORF">EET67_00710</name>
</gene>
<evidence type="ECO:0000313" key="14">
    <source>
        <dbReference type="EMBL" id="RUM99468.1"/>
    </source>
</evidence>
<keyword evidence="3" id="KW-0645">Protease</keyword>
<keyword evidence="9" id="KW-0961">Cell wall biogenesis/degradation</keyword>
<dbReference type="OrthoDB" id="5418604at2"/>
<name>A0A432VBC9_9HYPH</name>
<keyword evidence="7" id="KW-0862">Zinc</keyword>
<accession>A0A432VBC9</accession>
<keyword evidence="6" id="KW-0378">Hydrolase</keyword>
<evidence type="ECO:0000313" key="15">
    <source>
        <dbReference type="Proteomes" id="UP000281647"/>
    </source>
</evidence>
<evidence type="ECO:0000256" key="10">
    <source>
        <dbReference type="ARBA" id="ARBA00093448"/>
    </source>
</evidence>
<dbReference type="PANTHER" id="PTHR37425">
    <property type="match status" value="1"/>
</dbReference>
<protein>
    <recommendedName>
        <fullName evidence="11">Murein endopeptidase K</fullName>
    </recommendedName>
</protein>
<proteinExistence type="inferred from homology"/>
<comment type="caution">
    <text evidence="14">The sequence shown here is derived from an EMBL/GenBank/DDBJ whole genome shotgun (WGS) entry which is preliminary data.</text>
</comment>
<dbReference type="GO" id="GO:0046872">
    <property type="term" value="F:metal ion binding"/>
    <property type="evidence" value="ECO:0007669"/>
    <property type="project" value="UniProtKB-KW"/>
</dbReference>
<feature type="domain" description="Peptidase M15A C-terminal" evidence="13">
    <location>
        <begin position="268"/>
        <end position="371"/>
    </location>
</feature>
<comment type="similarity">
    <text evidence="10">Belongs to the peptidase M15 family.</text>
</comment>
<evidence type="ECO:0000256" key="7">
    <source>
        <dbReference type="ARBA" id="ARBA00022833"/>
    </source>
</evidence>
<dbReference type="Proteomes" id="UP000281647">
    <property type="component" value="Unassembled WGS sequence"/>
</dbReference>
<evidence type="ECO:0000256" key="12">
    <source>
        <dbReference type="SAM" id="MobiDB-lite"/>
    </source>
</evidence>
<keyword evidence="5" id="KW-0732">Signal</keyword>
<evidence type="ECO:0000256" key="9">
    <source>
        <dbReference type="ARBA" id="ARBA00023316"/>
    </source>
</evidence>
<dbReference type="InterPro" id="IPR009045">
    <property type="entry name" value="Zn_M74/Hedgehog-like"/>
</dbReference>
<dbReference type="InterPro" id="IPR010275">
    <property type="entry name" value="MepK"/>
</dbReference>
<keyword evidence="8" id="KW-0482">Metalloprotease</keyword>
<dbReference type="EMBL" id="RKST01000001">
    <property type="protein sequence ID" value="RUM99468.1"/>
    <property type="molecule type" value="Genomic_DNA"/>
</dbReference>
<keyword evidence="4" id="KW-0479">Metal-binding</keyword>
<evidence type="ECO:0000256" key="11">
    <source>
        <dbReference type="ARBA" id="ARBA00093666"/>
    </source>
</evidence>
<feature type="region of interest" description="Disordered" evidence="12">
    <location>
        <begin position="15"/>
        <end position="76"/>
    </location>
</feature>
<keyword evidence="15" id="KW-1185">Reference proteome</keyword>
<dbReference type="SUPFAM" id="SSF55166">
    <property type="entry name" value="Hedgehog/DD-peptidase"/>
    <property type="match status" value="1"/>
</dbReference>
<reference evidence="14 15" key="1">
    <citation type="submission" date="2018-11" db="EMBL/GenBank/DDBJ databases">
        <title>Pseudaminobacter arsenicus sp. nov., an arsenic-resistant bacterium isolated from arsenic-rich aquifers.</title>
        <authorList>
            <person name="Mu Y."/>
        </authorList>
    </citation>
    <scope>NUCLEOTIDE SEQUENCE [LARGE SCALE GENOMIC DNA]</scope>
    <source>
        <strain evidence="14 15">CB3</strain>
    </source>
</reference>
<dbReference type="PANTHER" id="PTHR37425:SF1">
    <property type="entry name" value="OUTER MEMBRANE PROTEIN"/>
    <property type="match status" value="1"/>
</dbReference>
<dbReference type="GO" id="GO:0008237">
    <property type="term" value="F:metallopeptidase activity"/>
    <property type="evidence" value="ECO:0007669"/>
    <property type="project" value="UniProtKB-KW"/>
</dbReference>
<dbReference type="InterPro" id="IPR013230">
    <property type="entry name" value="Peptidase_M15A_C"/>
</dbReference>
<comment type="pathway">
    <text evidence="2">Cell wall biogenesis; cell wall polysaccharide biosynthesis.</text>
</comment>
<evidence type="ECO:0000256" key="8">
    <source>
        <dbReference type="ARBA" id="ARBA00023049"/>
    </source>
</evidence>
<organism evidence="14 15">
    <name type="scientific">Borborobacter arsenicus</name>
    <dbReference type="NCBI Taxonomy" id="1851146"/>
    <lineage>
        <taxon>Bacteria</taxon>
        <taxon>Pseudomonadati</taxon>
        <taxon>Pseudomonadota</taxon>
        <taxon>Alphaproteobacteria</taxon>
        <taxon>Hyphomicrobiales</taxon>
        <taxon>Phyllobacteriaceae</taxon>
        <taxon>Borborobacter</taxon>
    </lineage>
</organism>
<dbReference type="Gene3D" id="3.30.1380.10">
    <property type="match status" value="1"/>
</dbReference>